<dbReference type="HAMAP" id="MF_02225">
    <property type="entry name" value="CoaBC"/>
    <property type="match status" value="1"/>
</dbReference>
<feature type="binding site" evidence="3">
    <location>
        <position position="264"/>
    </location>
    <ligand>
        <name>CTP</name>
        <dbReference type="ChEBI" id="CHEBI:37563"/>
    </ligand>
</feature>
<keyword evidence="3" id="KW-0511">Multifunctional enzyme</keyword>
<gene>
    <name evidence="3 7" type="primary">coaBC</name>
    <name evidence="7" type="ORF">CR205_05055</name>
</gene>
<dbReference type="EC" id="6.3.2.5" evidence="3"/>
<dbReference type="GO" id="GO:0071513">
    <property type="term" value="C:phosphopantothenoylcysteine decarboxylase complex"/>
    <property type="evidence" value="ECO:0007669"/>
    <property type="project" value="TreeGrafter"/>
</dbReference>
<keyword evidence="8" id="KW-1185">Reference proteome</keyword>
<comment type="catalytic activity">
    <reaction evidence="3 4">
        <text>N-[(R)-4-phosphopantothenoyl]-L-cysteine + H(+) = (R)-4'-phosphopantetheine + CO2</text>
        <dbReference type="Rhea" id="RHEA:16793"/>
        <dbReference type="ChEBI" id="CHEBI:15378"/>
        <dbReference type="ChEBI" id="CHEBI:16526"/>
        <dbReference type="ChEBI" id="CHEBI:59458"/>
        <dbReference type="ChEBI" id="CHEBI:61723"/>
        <dbReference type="EC" id="4.1.1.36"/>
    </reaction>
</comment>
<dbReference type="InterPro" id="IPR007085">
    <property type="entry name" value="DNA/pantothenate-metab_flavo_C"/>
</dbReference>
<keyword evidence="3" id="KW-0479">Metal-binding</keyword>
<keyword evidence="3" id="KW-0460">Magnesium</keyword>
<protein>
    <recommendedName>
        <fullName evidence="3">Coenzyme A biosynthesis bifunctional protein CoaBC</fullName>
    </recommendedName>
    <alternativeName>
        <fullName evidence="3">DNA/pantothenate metabolism flavoprotein</fullName>
    </alternativeName>
    <alternativeName>
        <fullName evidence="3">Phosphopantothenoylcysteine synthetase/decarboxylase</fullName>
        <shortName evidence="3">PPCS-PPCDC</shortName>
    </alternativeName>
    <domain>
        <recommendedName>
            <fullName evidence="3">Phosphopantothenoylcysteine decarboxylase</fullName>
            <shortName evidence="3">PPC decarboxylase</shortName>
            <shortName evidence="3">PPC-DC</shortName>
            <ecNumber evidence="3">4.1.1.36</ecNumber>
        </recommendedName>
        <alternativeName>
            <fullName evidence="3">CoaC</fullName>
        </alternativeName>
    </domain>
    <domain>
        <recommendedName>
            <fullName evidence="3">Phosphopantothenate--cysteine ligase</fullName>
            <ecNumber evidence="3">6.3.2.5</ecNumber>
        </recommendedName>
        <alternativeName>
            <fullName evidence="3">CoaB</fullName>
        </alternativeName>
        <alternativeName>
            <fullName evidence="3">Phosphopantothenoylcysteine synthetase</fullName>
            <shortName evidence="3">PPC synthetase</shortName>
            <shortName evidence="3">PPC-S</shortName>
        </alternativeName>
    </domain>
</protein>
<comment type="caution">
    <text evidence="3">Lacks conserved residue(s) required for the propagation of feature annotation.</text>
</comment>
<proteinExistence type="inferred from homology"/>
<comment type="pathway">
    <text evidence="3 4">Cofactor biosynthesis; coenzyme A biosynthesis; CoA from (R)-pantothenate: step 2/5.</text>
</comment>
<evidence type="ECO:0000259" key="6">
    <source>
        <dbReference type="Pfam" id="PF04127"/>
    </source>
</evidence>
<dbReference type="Pfam" id="PF02441">
    <property type="entry name" value="Flavoprotein"/>
    <property type="match status" value="1"/>
</dbReference>
<keyword evidence="3 4" id="KW-0288">FMN</keyword>
<sequence length="388" mass="42146">MFKAAALTSRLSQNGYDVRVMMTESAGEFVTPLTFQALSRNPVYTNTFDEQDPAKIAHIDVADWADLVIIAPATANVIGKLANGIADDMVTTTLLASTAHVMVAPAMNVHMYAHPAVSKNMETLKSFGYTFIEPGEGFLACGYEGKGRMEEPEVIMAEAEAFFSRRAHPDWNGVSVIVTAGPTRETIDPVRFFSNRSSGKMGYAIAGEAAKRGAEVTLISGPTVLPDPPGAEVIRVDSAEEMYHEVLSRYHRADLVVKSAAVADYRPAETFQHKVKKTDGTMNIEMERTTDILKTLGEQKEHQILVGFAAESENVAGYARGKLDKKNLDMVVANSIVEAGSGFQTDTNKVTLIGSNGMEKELPLLTKQEVAQAVLDEAARILKEKSQL</sequence>
<evidence type="ECO:0000256" key="2">
    <source>
        <dbReference type="ARBA" id="ARBA00023239"/>
    </source>
</evidence>
<keyword evidence="3 4" id="KW-0436">Ligase</keyword>
<dbReference type="GO" id="GO:0015937">
    <property type="term" value="P:coenzyme A biosynthetic process"/>
    <property type="evidence" value="ECO:0007669"/>
    <property type="project" value="UniProtKB-UniRule"/>
</dbReference>
<dbReference type="Proteomes" id="UP000248066">
    <property type="component" value="Unassembled WGS sequence"/>
</dbReference>
<evidence type="ECO:0000256" key="3">
    <source>
        <dbReference type="HAMAP-Rule" id="MF_02225"/>
    </source>
</evidence>
<evidence type="ECO:0000256" key="4">
    <source>
        <dbReference type="RuleBase" id="RU364078"/>
    </source>
</evidence>
<dbReference type="UniPathway" id="UPA00241">
    <property type="reaction ID" value="UER00353"/>
</dbReference>
<dbReference type="GO" id="GO:0015941">
    <property type="term" value="P:pantothenate catabolic process"/>
    <property type="evidence" value="ECO:0007669"/>
    <property type="project" value="InterPro"/>
</dbReference>
<feature type="active site" description="Proton donor" evidence="3">
    <location>
        <position position="141"/>
    </location>
</feature>
<feature type="binding site" evidence="3">
    <location>
        <position position="308"/>
    </location>
    <ligand>
        <name>CTP</name>
        <dbReference type="ChEBI" id="CHEBI:37563"/>
    </ligand>
</feature>
<dbReference type="SUPFAM" id="SSF52507">
    <property type="entry name" value="Homo-oligomeric flavin-containing Cys decarboxylases, HFCD"/>
    <property type="match status" value="1"/>
</dbReference>
<dbReference type="EC" id="4.1.1.36" evidence="3"/>
<comment type="caution">
    <text evidence="7">The sequence shown here is derived from an EMBL/GenBank/DDBJ whole genome shotgun (WGS) entry which is preliminary data.</text>
</comment>
<dbReference type="GO" id="GO:0004632">
    <property type="term" value="F:phosphopantothenate--cysteine ligase activity"/>
    <property type="evidence" value="ECO:0007669"/>
    <property type="project" value="UniProtKB-UniRule"/>
</dbReference>
<dbReference type="Pfam" id="PF04127">
    <property type="entry name" value="DFP"/>
    <property type="match status" value="1"/>
</dbReference>
<evidence type="ECO:0000256" key="1">
    <source>
        <dbReference type="ARBA" id="ARBA00022793"/>
    </source>
</evidence>
<reference evidence="7 8" key="1">
    <citation type="submission" date="2017-10" db="EMBL/GenBank/DDBJ databases">
        <title>Bacillus sp. nov., a halophilic bacterium isolated from a Yangshapao Lake.</title>
        <authorList>
            <person name="Wang H."/>
        </authorList>
    </citation>
    <scope>NUCLEOTIDE SEQUENCE [LARGE SCALE GENOMIC DNA]</scope>
    <source>
        <strain evidence="7 8">YSP-3</strain>
    </source>
</reference>
<dbReference type="Gene3D" id="3.40.50.10300">
    <property type="entry name" value="CoaB-like"/>
    <property type="match status" value="1"/>
</dbReference>
<evidence type="ECO:0000259" key="5">
    <source>
        <dbReference type="Pfam" id="PF02441"/>
    </source>
</evidence>
<organism evidence="7 8">
    <name type="scientific">Alteribacter lacisalsi</name>
    <dbReference type="NCBI Taxonomy" id="2045244"/>
    <lineage>
        <taxon>Bacteria</taxon>
        <taxon>Bacillati</taxon>
        <taxon>Bacillota</taxon>
        <taxon>Bacilli</taxon>
        <taxon>Bacillales</taxon>
        <taxon>Bacillaceae</taxon>
        <taxon>Alteribacter</taxon>
    </lineage>
</organism>
<dbReference type="InterPro" id="IPR005252">
    <property type="entry name" value="CoaBC"/>
</dbReference>
<dbReference type="PANTHER" id="PTHR14359:SF6">
    <property type="entry name" value="PHOSPHOPANTOTHENOYLCYSTEINE DECARBOXYLASE"/>
    <property type="match status" value="1"/>
</dbReference>
<dbReference type="OrthoDB" id="9802554at2"/>
<evidence type="ECO:0000313" key="8">
    <source>
        <dbReference type="Proteomes" id="UP000248066"/>
    </source>
</evidence>
<keyword evidence="1 3" id="KW-0210">Decarboxylase</keyword>
<comment type="function">
    <text evidence="4">Catalyzes two steps in the biosynthesis of coenzyme A. In the first step cysteine is conjugated to 4'-phosphopantothenate to form 4-phosphopantothenoylcysteine, in the latter compound is decarboxylated to form 4'-phosphopantotheine.</text>
</comment>
<dbReference type="InterPro" id="IPR035929">
    <property type="entry name" value="CoaB-like_sf"/>
</dbReference>
<accession>A0A2W0HE64</accession>
<keyword evidence="2 3" id="KW-0456">Lyase</keyword>
<dbReference type="AlphaFoldDB" id="A0A2W0HE64"/>
<comment type="similarity">
    <text evidence="3 4">In the C-terminal section; belongs to the PPC synthetase family.</text>
</comment>
<keyword evidence="3 4" id="KW-0285">Flavoprotein</keyword>
<feature type="binding site" evidence="3">
    <location>
        <position position="322"/>
    </location>
    <ligand>
        <name>CTP</name>
        <dbReference type="ChEBI" id="CHEBI:37563"/>
    </ligand>
</feature>
<dbReference type="EMBL" id="PDOF01000001">
    <property type="protein sequence ID" value="PYZ99161.1"/>
    <property type="molecule type" value="Genomic_DNA"/>
</dbReference>
<dbReference type="GO" id="GO:0046872">
    <property type="term" value="F:metal ion binding"/>
    <property type="evidence" value="ECO:0007669"/>
    <property type="project" value="UniProtKB-KW"/>
</dbReference>
<feature type="binding site" evidence="3">
    <location>
        <position position="274"/>
    </location>
    <ligand>
        <name>CTP</name>
        <dbReference type="ChEBI" id="CHEBI:37563"/>
    </ligand>
</feature>
<feature type="domain" description="Flavoprotein" evidence="5">
    <location>
        <begin position="2"/>
        <end position="158"/>
    </location>
</feature>
<dbReference type="NCBIfam" id="TIGR00521">
    <property type="entry name" value="coaBC_dfp"/>
    <property type="match status" value="1"/>
</dbReference>
<dbReference type="InterPro" id="IPR003382">
    <property type="entry name" value="Flavoprotein"/>
</dbReference>
<feature type="region of interest" description="Phosphopantothenoylcysteine decarboxylase" evidence="3">
    <location>
        <begin position="1"/>
        <end position="175"/>
    </location>
</feature>
<dbReference type="GO" id="GO:0010181">
    <property type="term" value="F:FMN binding"/>
    <property type="evidence" value="ECO:0007669"/>
    <property type="project" value="UniProtKB-UniRule"/>
</dbReference>
<evidence type="ECO:0000313" key="7">
    <source>
        <dbReference type="EMBL" id="PYZ99161.1"/>
    </source>
</evidence>
<dbReference type="GO" id="GO:0004633">
    <property type="term" value="F:phosphopantothenoylcysteine decarboxylase activity"/>
    <property type="evidence" value="ECO:0007669"/>
    <property type="project" value="UniProtKB-UniRule"/>
</dbReference>
<feature type="binding site" evidence="3">
    <location>
        <position position="326"/>
    </location>
    <ligand>
        <name>CTP</name>
        <dbReference type="ChEBI" id="CHEBI:37563"/>
    </ligand>
</feature>
<feature type="domain" description="DNA/pantothenate metabolism flavoprotein C-terminal" evidence="6">
    <location>
        <begin position="172"/>
        <end position="379"/>
    </location>
</feature>
<comment type="similarity">
    <text evidence="3 4">In the N-terminal section; belongs to the HFCD (homo-oligomeric flavin containing Cys decarboxylase) superfamily.</text>
</comment>
<comment type="cofactor">
    <cofactor evidence="3">
        <name>Mg(2+)</name>
        <dbReference type="ChEBI" id="CHEBI:18420"/>
    </cofactor>
</comment>
<dbReference type="SUPFAM" id="SSF102645">
    <property type="entry name" value="CoaB-like"/>
    <property type="match status" value="1"/>
</dbReference>
<comment type="function">
    <text evidence="3">Catalyzes two sequential steps in the biosynthesis of coenzyme A. In the first step cysteine is conjugated to 4'-phosphopantothenate to form 4-phosphopantothenoylcysteine. In the second step the latter compound is decarboxylated to form 4'-phosphopantotheine.</text>
</comment>
<comment type="catalytic activity">
    <reaction evidence="3 4">
        <text>(R)-4'-phosphopantothenate + L-cysteine + CTP = N-[(R)-4-phosphopantothenoyl]-L-cysteine + CMP + diphosphate + H(+)</text>
        <dbReference type="Rhea" id="RHEA:19397"/>
        <dbReference type="ChEBI" id="CHEBI:10986"/>
        <dbReference type="ChEBI" id="CHEBI:15378"/>
        <dbReference type="ChEBI" id="CHEBI:33019"/>
        <dbReference type="ChEBI" id="CHEBI:35235"/>
        <dbReference type="ChEBI" id="CHEBI:37563"/>
        <dbReference type="ChEBI" id="CHEBI:59458"/>
        <dbReference type="ChEBI" id="CHEBI:60377"/>
        <dbReference type="EC" id="6.3.2.5"/>
    </reaction>
</comment>
<feature type="region of interest" description="Phosphopantothenate--cysteine ligase" evidence="3">
    <location>
        <begin position="176"/>
        <end position="388"/>
    </location>
</feature>
<dbReference type="PANTHER" id="PTHR14359">
    <property type="entry name" value="HOMO-OLIGOMERIC FLAVIN CONTAINING CYS DECARBOXYLASE FAMILY"/>
    <property type="match status" value="1"/>
</dbReference>
<dbReference type="Gene3D" id="3.40.50.1950">
    <property type="entry name" value="Flavin prenyltransferase-like"/>
    <property type="match status" value="1"/>
</dbReference>
<name>A0A2W0HE64_9BACI</name>
<comment type="cofactor">
    <cofactor evidence="3">
        <name>FMN</name>
        <dbReference type="ChEBI" id="CHEBI:58210"/>
    </cofactor>
    <text evidence="3">Binds 1 FMN per subunit.</text>
</comment>
<dbReference type="InterPro" id="IPR036551">
    <property type="entry name" value="Flavin_trans-like"/>
</dbReference>
<comment type="pathway">
    <text evidence="3 4">Cofactor biosynthesis; coenzyme A biosynthesis; CoA from (R)-pantothenate: step 3/5.</text>
</comment>